<dbReference type="KEGG" id="pchm:VFPPC_15728"/>
<comment type="caution">
    <text evidence="2">The sequence shown here is derived from an EMBL/GenBank/DDBJ whole genome shotgun (WGS) entry which is preliminary data.</text>
</comment>
<dbReference type="AlphaFoldDB" id="A0A179FQA8"/>
<dbReference type="RefSeq" id="XP_018144622.1">
    <property type="nucleotide sequence ID" value="XM_018293481.1"/>
</dbReference>
<feature type="chain" id="PRO_5008101931" evidence="1">
    <location>
        <begin position="17"/>
        <end position="65"/>
    </location>
</feature>
<evidence type="ECO:0000313" key="3">
    <source>
        <dbReference type="Proteomes" id="UP000078397"/>
    </source>
</evidence>
<name>A0A179FQA8_METCM</name>
<proteinExistence type="predicted"/>
<dbReference type="EMBL" id="LSBJ02000003">
    <property type="protein sequence ID" value="OAQ67772.1"/>
    <property type="molecule type" value="Genomic_DNA"/>
</dbReference>
<keyword evidence="1" id="KW-0732">Signal</keyword>
<sequence>MVRIATILAFALGVNAFTTTVGFPRNAAEKLTCTAEKRVDTGDVNFNKQSEIKLLAFNVLVSLCG</sequence>
<gene>
    <name evidence="2" type="ORF">VFPPC_15728</name>
</gene>
<reference evidence="2 3" key="1">
    <citation type="journal article" date="2016" name="PLoS Pathog.">
        <title>Biosynthesis of antibiotic leucinostatins in bio-control fungus Purpureocillium lilacinum and their inhibition on phytophthora revealed by genome mining.</title>
        <authorList>
            <person name="Wang G."/>
            <person name="Liu Z."/>
            <person name="Lin R."/>
            <person name="Li E."/>
            <person name="Mao Z."/>
            <person name="Ling J."/>
            <person name="Yang Y."/>
            <person name="Yin W.B."/>
            <person name="Xie B."/>
        </authorList>
    </citation>
    <scope>NUCLEOTIDE SEQUENCE [LARGE SCALE GENOMIC DNA]</scope>
    <source>
        <strain evidence="2">170</strain>
    </source>
</reference>
<dbReference type="Proteomes" id="UP000078397">
    <property type="component" value="Unassembled WGS sequence"/>
</dbReference>
<organism evidence="2 3">
    <name type="scientific">Pochonia chlamydosporia 170</name>
    <dbReference type="NCBI Taxonomy" id="1380566"/>
    <lineage>
        <taxon>Eukaryota</taxon>
        <taxon>Fungi</taxon>
        <taxon>Dikarya</taxon>
        <taxon>Ascomycota</taxon>
        <taxon>Pezizomycotina</taxon>
        <taxon>Sordariomycetes</taxon>
        <taxon>Hypocreomycetidae</taxon>
        <taxon>Hypocreales</taxon>
        <taxon>Clavicipitaceae</taxon>
        <taxon>Pochonia</taxon>
    </lineage>
</organism>
<protein>
    <submittedName>
        <fullName evidence="2">Uncharacterized protein</fullName>
    </submittedName>
</protein>
<evidence type="ECO:0000313" key="2">
    <source>
        <dbReference type="EMBL" id="OAQ67772.1"/>
    </source>
</evidence>
<feature type="signal peptide" evidence="1">
    <location>
        <begin position="1"/>
        <end position="16"/>
    </location>
</feature>
<keyword evidence="3" id="KW-1185">Reference proteome</keyword>
<dbReference type="GeneID" id="28857475"/>
<evidence type="ECO:0000256" key="1">
    <source>
        <dbReference type="SAM" id="SignalP"/>
    </source>
</evidence>
<accession>A0A179FQA8</accession>